<comment type="caution">
    <text evidence="2">The sequence shown here is derived from an EMBL/GenBank/DDBJ whole genome shotgun (WGS) entry which is preliminary data.</text>
</comment>
<keyword evidence="1" id="KW-0732">Signal</keyword>
<organism evidence="2 3">
    <name type="scientific">Pseudoalteromonas caenipelagi</name>
    <dbReference type="NCBI Taxonomy" id="2726988"/>
    <lineage>
        <taxon>Bacteria</taxon>
        <taxon>Pseudomonadati</taxon>
        <taxon>Pseudomonadota</taxon>
        <taxon>Gammaproteobacteria</taxon>
        <taxon>Alteromonadales</taxon>
        <taxon>Pseudoalteromonadaceae</taxon>
        <taxon>Pseudoalteromonas</taxon>
    </lineage>
</organism>
<feature type="signal peptide" evidence="1">
    <location>
        <begin position="1"/>
        <end position="18"/>
    </location>
</feature>
<protein>
    <recommendedName>
        <fullName evidence="4">Lipoprotein</fullName>
    </recommendedName>
</protein>
<evidence type="ECO:0000256" key="1">
    <source>
        <dbReference type="SAM" id="SignalP"/>
    </source>
</evidence>
<dbReference type="Proteomes" id="UP000586305">
    <property type="component" value="Unassembled WGS sequence"/>
</dbReference>
<dbReference type="PROSITE" id="PS51257">
    <property type="entry name" value="PROKAR_LIPOPROTEIN"/>
    <property type="match status" value="1"/>
</dbReference>
<evidence type="ECO:0008006" key="4">
    <source>
        <dbReference type="Google" id="ProtNLM"/>
    </source>
</evidence>
<dbReference type="AlphaFoldDB" id="A0A849VH17"/>
<sequence length="183" mass="20107">MKLLTAVFAVFLTGCASAPKSVILSPNYSAGQITRLNIPLHVSVEDNRTSNFTIRVLKQEPALYLPDASLPNIVGDTLRQALQTNGVQLTAITSNQFILHINEFAAKITESLTEHQSHAQAKFSIEVAKGSKRFEKSYHAKAQLSGPLQHDQAKVEGQLNNLTELLITRIVSDKELIQFLQGS</sequence>
<reference evidence="2 3" key="1">
    <citation type="submission" date="2020-04" db="EMBL/GenBank/DDBJ databases">
        <title>Pseudoalteromonas caenipelagi sp. nov., isolated from a tidal flat.</title>
        <authorList>
            <person name="Park S."/>
            <person name="Yoon J.-H."/>
        </authorList>
    </citation>
    <scope>NUCLEOTIDE SEQUENCE [LARGE SCALE GENOMIC DNA]</scope>
    <source>
        <strain evidence="2 3">JBTF-M23</strain>
    </source>
</reference>
<dbReference type="RefSeq" id="WP_171627151.1">
    <property type="nucleotide sequence ID" value="NZ_JABBPG010000007.1"/>
</dbReference>
<gene>
    <name evidence="2" type="ORF">HG263_16325</name>
</gene>
<evidence type="ECO:0000313" key="2">
    <source>
        <dbReference type="EMBL" id="NOU52100.1"/>
    </source>
</evidence>
<name>A0A849VH17_9GAMM</name>
<dbReference type="Pfam" id="PF03923">
    <property type="entry name" value="Lipoprotein_16"/>
    <property type="match status" value="1"/>
</dbReference>
<dbReference type="InterPro" id="IPR005619">
    <property type="entry name" value="Uncharacterised_YajG"/>
</dbReference>
<keyword evidence="3" id="KW-1185">Reference proteome</keyword>
<feature type="chain" id="PRO_5032936887" description="Lipoprotein" evidence="1">
    <location>
        <begin position="19"/>
        <end position="183"/>
    </location>
</feature>
<dbReference type="EMBL" id="JABBPG010000007">
    <property type="protein sequence ID" value="NOU52100.1"/>
    <property type="molecule type" value="Genomic_DNA"/>
</dbReference>
<proteinExistence type="predicted"/>
<accession>A0A849VH17</accession>
<evidence type="ECO:0000313" key="3">
    <source>
        <dbReference type="Proteomes" id="UP000586305"/>
    </source>
</evidence>